<evidence type="ECO:0000256" key="4">
    <source>
        <dbReference type="ARBA" id="ARBA00022989"/>
    </source>
</evidence>
<feature type="transmembrane region" description="Helical" evidence="7">
    <location>
        <begin position="618"/>
        <end position="637"/>
    </location>
</feature>
<comment type="subcellular location">
    <subcellularLocation>
        <location evidence="1">Membrane</location>
        <topology evidence="1">Multi-pass membrane protein</topology>
    </subcellularLocation>
</comment>
<organism evidence="9 10">
    <name type="scientific">Wickerhamiella sorbophila</name>
    <dbReference type="NCBI Taxonomy" id="45607"/>
    <lineage>
        <taxon>Eukaryota</taxon>
        <taxon>Fungi</taxon>
        <taxon>Dikarya</taxon>
        <taxon>Ascomycota</taxon>
        <taxon>Saccharomycotina</taxon>
        <taxon>Dipodascomycetes</taxon>
        <taxon>Dipodascales</taxon>
        <taxon>Trichomonascaceae</taxon>
        <taxon>Wickerhamiella</taxon>
    </lineage>
</organism>
<feature type="transmembrane region" description="Helical" evidence="7">
    <location>
        <begin position="516"/>
        <end position="542"/>
    </location>
</feature>
<dbReference type="OrthoDB" id="1684102at2759"/>
<protein>
    <submittedName>
        <fullName evidence="9">Vacuolar amino acid transporter 3</fullName>
    </submittedName>
</protein>
<feature type="transmembrane region" description="Helical" evidence="7">
    <location>
        <begin position="336"/>
        <end position="355"/>
    </location>
</feature>
<dbReference type="AlphaFoldDB" id="A0A2T0FLT4"/>
<sequence>MVSANIEIKRRESNQSAGGKSDAARSFSRLSSMHLASSSPMRRTPRASFVSHGSGEPGPSGEGLIDGSAAASMHSLDIENPDPETVKVVGRHLVDADDSDDSESKFASLRLQGGDVTRQIYNWQREHEGNSGSIKRGRSRSFDIPREPATGPHGEALDKKQMLVPGGFRRDFVTHKSITQALEEGDGSRESIPQPTMIARNFIEFLSLYGHFAGEELEDEEGDESLESYTGAPSERTALLQQRPRMTRRLSEQAKGQASVPETVMLLLKSFVGTGVLFLPRAFYNGGILFSSIVLVVVSVVSYWCFLLLIDAKSFTQVASFGDIGGALFGPRFRNLILASIVMSQLGFAAAYTVFVSENLQAVIKSFSETGEVVSVQALIVLQLIIFLPLSMIRDIAKLGFTALVADFFILLGLLYLYGWGTTTVLTQGIADVALFNKSNWTLFIGTAIFTFEGIGLIIPIQESMREPKKFNGVLAAVMVGITFVFVSVGALLYAATGSKVETVILLNLPSDSSAVTTIQFLYSLAILLSTPLQLFPAIRILENGLFVRSGKFSPRVKWEKNGFRFLIVLLTGAIAYVGANDLDKFVALTGSFACVPLVYIYPPILHMETISRGHWRWWSDVVLTACGFGIMFYTTYTTFVSWVS</sequence>
<comment type="caution">
    <text evidence="9">The sequence shown here is derived from an EMBL/GenBank/DDBJ whole genome shotgun (WGS) entry which is preliminary data.</text>
</comment>
<dbReference type="InterPro" id="IPR013057">
    <property type="entry name" value="AA_transpt_TM"/>
</dbReference>
<feature type="domain" description="Amino acid transporter transmembrane" evidence="8">
    <location>
        <begin position="257"/>
        <end position="640"/>
    </location>
</feature>
<dbReference type="RefSeq" id="XP_024665896.1">
    <property type="nucleotide sequence ID" value="XM_024810128.1"/>
</dbReference>
<dbReference type="GO" id="GO:0005774">
    <property type="term" value="C:vacuolar membrane"/>
    <property type="evidence" value="ECO:0007669"/>
    <property type="project" value="TreeGrafter"/>
</dbReference>
<dbReference type="Pfam" id="PF01490">
    <property type="entry name" value="Aa_trans"/>
    <property type="match status" value="1"/>
</dbReference>
<dbReference type="GO" id="GO:0005302">
    <property type="term" value="F:L-tyrosine transmembrane transporter activity"/>
    <property type="evidence" value="ECO:0007669"/>
    <property type="project" value="TreeGrafter"/>
</dbReference>
<evidence type="ECO:0000256" key="7">
    <source>
        <dbReference type="SAM" id="Phobius"/>
    </source>
</evidence>
<keyword evidence="4 7" id="KW-1133">Transmembrane helix</keyword>
<feature type="transmembrane region" description="Helical" evidence="7">
    <location>
        <begin position="400"/>
        <end position="421"/>
    </location>
</feature>
<feature type="region of interest" description="Disordered" evidence="6">
    <location>
        <begin position="1"/>
        <end position="67"/>
    </location>
</feature>
<accession>A0A2T0FLT4</accession>
<feature type="transmembrane region" description="Helical" evidence="7">
    <location>
        <begin position="441"/>
        <end position="461"/>
    </location>
</feature>
<evidence type="ECO:0000259" key="8">
    <source>
        <dbReference type="Pfam" id="PF01490"/>
    </source>
</evidence>
<dbReference type="PANTHER" id="PTHR22950">
    <property type="entry name" value="AMINO ACID TRANSPORTER"/>
    <property type="match status" value="1"/>
</dbReference>
<feature type="compositionally biased region" description="Low complexity" evidence="6">
    <location>
        <begin position="26"/>
        <end position="39"/>
    </location>
</feature>
<evidence type="ECO:0000256" key="5">
    <source>
        <dbReference type="ARBA" id="ARBA00023136"/>
    </source>
</evidence>
<keyword evidence="3 7" id="KW-0812">Transmembrane</keyword>
<evidence type="ECO:0000313" key="10">
    <source>
        <dbReference type="Proteomes" id="UP000238350"/>
    </source>
</evidence>
<keyword evidence="10" id="KW-1185">Reference proteome</keyword>
<feature type="region of interest" description="Disordered" evidence="6">
    <location>
        <begin position="123"/>
        <end position="156"/>
    </location>
</feature>
<reference evidence="9 10" key="1">
    <citation type="submission" date="2017-04" db="EMBL/GenBank/DDBJ databases">
        <title>Genome sequencing of [Candida] sorbophila.</title>
        <authorList>
            <person name="Ahn J.O."/>
        </authorList>
    </citation>
    <scope>NUCLEOTIDE SEQUENCE [LARGE SCALE GENOMIC DNA]</scope>
    <source>
        <strain evidence="9 10">DS02</strain>
    </source>
</reference>
<dbReference type="Proteomes" id="UP000238350">
    <property type="component" value="Unassembled WGS sequence"/>
</dbReference>
<dbReference type="GeneID" id="36517319"/>
<evidence type="ECO:0000256" key="3">
    <source>
        <dbReference type="ARBA" id="ARBA00022692"/>
    </source>
</evidence>
<feature type="transmembrane region" description="Helical" evidence="7">
    <location>
        <begin position="289"/>
        <end position="310"/>
    </location>
</feature>
<evidence type="ECO:0000256" key="2">
    <source>
        <dbReference type="ARBA" id="ARBA00008066"/>
    </source>
</evidence>
<feature type="transmembrane region" description="Helical" evidence="7">
    <location>
        <begin position="473"/>
        <end position="496"/>
    </location>
</feature>
<name>A0A2T0FLT4_9ASCO</name>
<keyword evidence="5 7" id="KW-0472">Membrane</keyword>
<dbReference type="STRING" id="45607.A0A2T0FLT4"/>
<dbReference type="EMBL" id="NDIQ01000022">
    <property type="protein sequence ID" value="PRT55951.1"/>
    <property type="molecule type" value="Genomic_DNA"/>
</dbReference>
<evidence type="ECO:0000256" key="6">
    <source>
        <dbReference type="SAM" id="MobiDB-lite"/>
    </source>
</evidence>
<evidence type="ECO:0000313" key="9">
    <source>
        <dbReference type="EMBL" id="PRT55951.1"/>
    </source>
</evidence>
<evidence type="ECO:0000256" key="1">
    <source>
        <dbReference type="ARBA" id="ARBA00004141"/>
    </source>
</evidence>
<comment type="similarity">
    <text evidence="2">Belongs to the amino acid/polyamine transporter 2 family.</text>
</comment>
<feature type="transmembrane region" description="Helical" evidence="7">
    <location>
        <begin position="563"/>
        <end position="580"/>
    </location>
</feature>
<feature type="transmembrane region" description="Helical" evidence="7">
    <location>
        <begin position="375"/>
        <end position="393"/>
    </location>
</feature>
<dbReference type="PANTHER" id="PTHR22950:SF666">
    <property type="entry name" value="VACUOLAR AMINO ACID TRANSPORTER 4"/>
    <property type="match status" value="1"/>
</dbReference>
<proteinExistence type="inferred from homology"/>
<gene>
    <name evidence="9" type="ORF">B9G98_03571</name>
</gene>